<dbReference type="Gene3D" id="1.10.10.60">
    <property type="entry name" value="Homeodomain-like"/>
    <property type="match status" value="1"/>
</dbReference>
<feature type="domain" description="HTH araC/xylS-type" evidence="4">
    <location>
        <begin position="194"/>
        <end position="292"/>
    </location>
</feature>
<dbReference type="GO" id="GO:0003700">
    <property type="term" value="F:DNA-binding transcription factor activity"/>
    <property type="evidence" value="ECO:0007669"/>
    <property type="project" value="InterPro"/>
</dbReference>
<organism evidence="5 6">
    <name type="scientific">Suipraeoptans intestinalis</name>
    <dbReference type="NCBI Taxonomy" id="2606628"/>
    <lineage>
        <taxon>Bacteria</taxon>
        <taxon>Bacillati</taxon>
        <taxon>Bacillota</taxon>
        <taxon>Clostridia</taxon>
        <taxon>Lachnospirales</taxon>
        <taxon>Lachnospiraceae</taxon>
        <taxon>Suipraeoptans</taxon>
    </lineage>
</organism>
<dbReference type="GO" id="GO:0043565">
    <property type="term" value="F:sequence-specific DNA binding"/>
    <property type="evidence" value="ECO:0007669"/>
    <property type="project" value="InterPro"/>
</dbReference>
<name>A0A6N7US79_9FIRM</name>
<dbReference type="EMBL" id="VULY01000018">
    <property type="protein sequence ID" value="MSR93693.1"/>
    <property type="molecule type" value="Genomic_DNA"/>
</dbReference>
<evidence type="ECO:0000313" key="6">
    <source>
        <dbReference type="Proteomes" id="UP000434409"/>
    </source>
</evidence>
<dbReference type="RefSeq" id="WP_154476810.1">
    <property type="nucleotide sequence ID" value="NZ_VULY01000018.1"/>
</dbReference>
<dbReference type="SUPFAM" id="SSF46689">
    <property type="entry name" value="Homeodomain-like"/>
    <property type="match status" value="1"/>
</dbReference>
<dbReference type="Pfam" id="PF02311">
    <property type="entry name" value="AraC_binding"/>
    <property type="match status" value="1"/>
</dbReference>
<dbReference type="PANTHER" id="PTHR43280:SF28">
    <property type="entry name" value="HTH-TYPE TRANSCRIPTIONAL ACTIVATOR RHAS"/>
    <property type="match status" value="1"/>
</dbReference>
<proteinExistence type="predicted"/>
<keyword evidence="2" id="KW-0238">DNA-binding</keyword>
<dbReference type="InterPro" id="IPR014710">
    <property type="entry name" value="RmlC-like_jellyroll"/>
</dbReference>
<dbReference type="PROSITE" id="PS01124">
    <property type="entry name" value="HTH_ARAC_FAMILY_2"/>
    <property type="match status" value="1"/>
</dbReference>
<reference evidence="5 6" key="1">
    <citation type="submission" date="2019-08" db="EMBL/GenBank/DDBJ databases">
        <title>In-depth cultivation of the pig gut microbiome towards novel bacterial diversity and tailored functional studies.</title>
        <authorList>
            <person name="Wylensek D."/>
            <person name="Hitch T.C.A."/>
            <person name="Clavel T."/>
        </authorList>
    </citation>
    <scope>NUCLEOTIDE SEQUENCE [LARGE SCALE GENOMIC DNA]</scope>
    <source>
        <strain evidence="5 6">68-1-5</strain>
    </source>
</reference>
<protein>
    <submittedName>
        <fullName evidence="5">AraC family transcriptional regulator</fullName>
    </submittedName>
</protein>
<keyword evidence="3" id="KW-0804">Transcription</keyword>
<dbReference type="InterPro" id="IPR003313">
    <property type="entry name" value="AraC-bd"/>
</dbReference>
<dbReference type="InterPro" id="IPR009057">
    <property type="entry name" value="Homeodomain-like_sf"/>
</dbReference>
<dbReference type="InterPro" id="IPR011051">
    <property type="entry name" value="RmlC_Cupin_sf"/>
</dbReference>
<accession>A0A6N7US79</accession>
<evidence type="ECO:0000256" key="3">
    <source>
        <dbReference type="ARBA" id="ARBA00023163"/>
    </source>
</evidence>
<comment type="caution">
    <text evidence="5">The sequence shown here is derived from an EMBL/GenBank/DDBJ whole genome shotgun (WGS) entry which is preliminary data.</text>
</comment>
<keyword evidence="1" id="KW-0805">Transcription regulation</keyword>
<evidence type="ECO:0000256" key="2">
    <source>
        <dbReference type="ARBA" id="ARBA00023125"/>
    </source>
</evidence>
<gene>
    <name evidence="5" type="ORF">FYJ34_05305</name>
</gene>
<dbReference type="SMART" id="SM00342">
    <property type="entry name" value="HTH_ARAC"/>
    <property type="match status" value="1"/>
</dbReference>
<dbReference type="Gene3D" id="2.60.120.10">
    <property type="entry name" value="Jelly Rolls"/>
    <property type="match status" value="1"/>
</dbReference>
<dbReference type="PANTHER" id="PTHR43280">
    <property type="entry name" value="ARAC-FAMILY TRANSCRIPTIONAL REGULATOR"/>
    <property type="match status" value="1"/>
</dbReference>
<dbReference type="Pfam" id="PF12833">
    <property type="entry name" value="HTH_18"/>
    <property type="match status" value="1"/>
</dbReference>
<dbReference type="InterPro" id="IPR018060">
    <property type="entry name" value="HTH_AraC"/>
</dbReference>
<dbReference type="Proteomes" id="UP000434409">
    <property type="component" value="Unassembled WGS sequence"/>
</dbReference>
<keyword evidence="6" id="KW-1185">Reference proteome</keyword>
<evidence type="ECO:0000259" key="4">
    <source>
        <dbReference type="PROSITE" id="PS01124"/>
    </source>
</evidence>
<sequence>MSYVKTVLEHSIVIDSIITIHYFEYMKNFEFRGEAHDFWEFLYVDKGTVAVCADRTWVTLHTGDIIFHQPDEFHAIKSIGKDSPNLVAVSFTSASSAMDFFIHKTFTLSREERSLISGMIAEARQTLSTPLHIPSIEQIQIKECTPFGSQQMILLHLELFLITLVREHQDEHQASRPVHRFSPVQESAEQERLSEILKYMEYHICEHLHVSDICNTFSISRSALQSLFHKQLHCGVIDHFNKMKIQRAKDIIRDGTMTMTELAYFLSYGSLAYFSRQFRISTGMSPSAYASSVKGISDGLRKVDDDATP</sequence>
<evidence type="ECO:0000313" key="5">
    <source>
        <dbReference type="EMBL" id="MSR93693.1"/>
    </source>
</evidence>
<dbReference type="SUPFAM" id="SSF51182">
    <property type="entry name" value="RmlC-like cupins"/>
    <property type="match status" value="1"/>
</dbReference>
<dbReference type="AlphaFoldDB" id="A0A6N7US79"/>
<evidence type="ECO:0000256" key="1">
    <source>
        <dbReference type="ARBA" id="ARBA00023015"/>
    </source>
</evidence>